<dbReference type="InterPro" id="IPR032710">
    <property type="entry name" value="NTF2-like_dom_sf"/>
</dbReference>
<gene>
    <name evidence="5" type="ORF">ACFSJG_22135</name>
</gene>
<dbReference type="PANTHER" id="PTHR37042:SF4">
    <property type="entry name" value="OUTER MEMBRANE PROTEIN RV1973"/>
    <property type="match status" value="1"/>
</dbReference>
<keyword evidence="4" id="KW-1133">Transmembrane helix</keyword>
<evidence type="ECO:0008006" key="7">
    <source>
        <dbReference type="Google" id="ProtNLM"/>
    </source>
</evidence>
<feature type="compositionally biased region" description="Basic and acidic residues" evidence="3">
    <location>
        <begin position="64"/>
        <end position="75"/>
    </location>
</feature>
<evidence type="ECO:0000256" key="2">
    <source>
        <dbReference type="ARBA" id="ARBA00023136"/>
    </source>
</evidence>
<feature type="transmembrane region" description="Helical" evidence="4">
    <location>
        <begin position="150"/>
        <end position="169"/>
    </location>
</feature>
<feature type="compositionally biased region" description="Basic and acidic residues" evidence="3">
    <location>
        <begin position="26"/>
        <end position="45"/>
    </location>
</feature>
<keyword evidence="6" id="KW-1185">Reference proteome</keyword>
<dbReference type="RefSeq" id="WP_378487387.1">
    <property type="nucleotide sequence ID" value="NZ_JBHUFB010000020.1"/>
</dbReference>
<dbReference type="SUPFAM" id="SSF54427">
    <property type="entry name" value="NTF2-like"/>
    <property type="match status" value="1"/>
</dbReference>
<feature type="compositionally biased region" description="Polar residues" evidence="3">
    <location>
        <begin position="100"/>
        <end position="110"/>
    </location>
</feature>
<accession>A0ABW4P9K7</accession>
<sequence length="305" mass="32191">MPPQRRNTNPTPSKGRTPKIAGRQTPRGDHVAPADTDRREPELREPTPAIDATPAPAASTTDEGTDRPAPDRGADAVEDAPTSSDAAVSVSEGPSDATAGESSDTTASEEPQSRARPVYRASSLRPRPQEPDEGDAAEDAATVAAGWRRVAVVGAVAVALAVFAVIAWLRPGGEVDNRAWVDDAETMQVTAAARDAIQTLYTYGFETVDQDFDAARGVLSDDMRSQFDQTAQVTRDAVIQTKTKTNAEVTDIGVKLLSDDHAELVATMNVSATNDGAAQGSASGPLSVTMTRVDGEWLLADIRDR</sequence>
<keyword evidence="4" id="KW-0812">Transmembrane</keyword>
<feature type="region of interest" description="Disordered" evidence="3">
    <location>
        <begin position="1"/>
        <end position="138"/>
    </location>
</feature>
<dbReference type="EMBL" id="JBHUFB010000020">
    <property type="protein sequence ID" value="MFD1814929.1"/>
    <property type="molecule type" value="Genomic_DNA"/>
</dbReference>
<organism evidence="5 6">
    <name type="scientific">Rhodococcus gannanensis</name>
    <dbReference type="NCBI Taxonomy" id="1960308"/>
    <lineage>
        <taxon>Bacteria</taxon>
        <taxon>Bacillati</taxon>
        <taxon>Actinomycetota</taxon>
        <taxon>Actinomycetes</taxon>
        <taxon>Mycobacteriales</taxon>
        <taxon>Nocardiaceae</taxon>
        <taxon>Rhodococcus</taxon>
    </lineage>
</organism>
<evidence type="ECO:0000256" key="3">
    <source>
        <dbReference type="SAM" id="MobiDB-lite"/>
    </source>
</evidence>
<dbReference type="Gene3D" id="3.10.450.50">
    <property type="match status" value="1"/>
</dbReference>
<feature type="compositionally biased region" description="Polar residues" evidence="3">
    <location>
        <begin position="1"/>
        <end position="14"/>
    </location>
</feature>
<comment type="caution">
    <text evidence="5">The sequence shown here is derived from an EMBL/GenBank/DDBJ whole genome shotgun (WGS) entry which is preliminary data.</text>
</comment>
<dbReference type="Proteomes" id="UP001597286">
    <property type="component" value="Unassembled WGS sequence"/>
</dbReference>
<feature type="compositionally biased region" description="Low complexity" evidence="3">
    <location>
        <begin position="46"/>
        <end position="61"/>
    </location>
</feature>
<comment type="subcellular location">
    <subcellularLocation>
        <location evidence="1">Membrane</location>
    </subcellularLocation>
</comment>
<protein>
    <recommendedName>
        <fullName evidence="7">Mce-associated membrane protein</fullName>
    </recommendedName>
</protein>
<dbReference type="PANTHER" id="PTHR37042">
    <property type="entry name" value="OUTER MEMBRANE PROTEIN RV1973"/>
    <property type="match status" value="1"/>
</dbReference>
<keyword evidence="2 4" id="KW-0472">Membrane</keyword>
<evidence type="ECO:0000313" key="5">
    <source>
        <dbReference type="EMBL" id="MFD1814929.1"/>
    </source>
</evidence>
<name>A0ABW4P9K7_9NOCA</name>
<reference evidence="6" key="1">
    <citation type="journal article" date="2019" name="Int. J. Syst. Evol. Microbiol.">
        <title>The Global Catalogue of Microorganisms (GCM) 10K type strain sequencing project: providing services to taxonomists for standard genome sequencing and annotation.</title>
        <authorList>
            <consortium name="The Broad Institute Genomics Platform"/>
            <consortium name="The Broad Institute Genome Sequencing Center for Infectious Disease"/>
            <person name="Wu L."/>
            <person name="Ma J."/>
        </authorList>
    </citation>
    <scope>NUCLEOTIDE SEQUENCE [LARGE SCALE GENOMIC DNA]</scope>
    <source>
        <strain evidence="6">DT72</strain>
    </source>
</reference>
<evidence type="ECO:0000256" key="1">
    <source>
        <dbReference type="ARBA" id="ARBA00004370"/>
    </source>
</evidence>
<evidence type="ECO:0000313" key="6">
    <source>
        <dbReference type="Proteomes" id="UP001597286"/>
    </source>
</evidence>
<proteinExistence type="predicted"/>
<evidence type="ECO:0000256" key="4">
    <source>
        <dbReference type="SAM" id="Phobius"/>
    </source>
</evidence>